<gene>
    <name evidence="3" type="ORF">SAMN04487991_2697</name>
</gene>
<dbReference type="Proteomes" id="UP000199630">
    <property type="component" value="Unassembled WGS sequence"/>
</dbReference>
<dbReference type="PANTHER" id="PTHR46268:SF6">
    <property type="entry name" value="UNIVERSAL STRESS PROTEIN UP12"/>
    <property type="match status" value="1"/>
</dbReference>
<dbReference type="Pfam" id="PF00582">
    <property type="entry name" value="Usp"/>
    <property type="match status" value="1"/>
</dbReference>
<dbReference type="SUPFAM" id="SSF52402">
    <property type="entry name" value="Adenine nucleotide alpha hydrolases-like"/>
    <property type="match status" value="1"/>
</dbReference>
<dbReference type="InterPro" id="IPR014729">
    <property type="entry name" value="Rossmann-like_a/b/a_fold"/>
</dbReference>
<comment type="similarity">
    <text evidence="1">Belongs to the universal stress protein A family.</text>
</comment>
<dbReference type="Gene3D" id="3.40.50.620">
    <property type="entry name" value="HUPs"/>
    <property type="match status" value="1"/>
</dbReference>
<accession>A0A1I3TG95</accession>
<keyword evidence="4" id="KW-1185">Reference proteome</keyword>
<evidence type="ECO:0000256" key="1">
    <source>
        <dbReference type="ARBA" id="ARBA00008791"/>
    </source>
</evidence>
<evidence type="ECO:0000313" key="3">
    <source>
        <dbReference type="EMBL" id="SFJ69469.1"/>
    </source>
</evidence>
<dbReference type="PRINTS" id="PR01438">
    <property type="entry name" value="UNVRSLSTRESS"/>
</dbReference>
<name>A0A1I3TG95_9RHOB</name>
<feature type="domain" description="UspA" evidence="2">
    <location>
        <begin position="4"/>
        <end position="144"/>
    </location>
</feature>
<dbReference type="AlphaFoldDB" id="A0A1I3TG95"/>
<proteinExistence type="inferred from homology"/>
<reference evidence="4" key="1">
    <citation type="submission" date="2016-10" db="EMBL/GenBank/DDBJ databases">
        <authorList>
            <person name="Varghese N."/>
            <person name="Submissions S."/>
        </authorList>
    </citation>
    <scope>NUCLEOTIDE SEQUENCE [LARGE SCALE GENOMIC DNA]</scope>
    <source>
        <strain evidence="4">DSM 26471</strain>
    </source>
</reference>
<sequence>MTIETILCAIDVNRAADEAKVLQRAYRLAELEGAQLDVISVIPDYGMSVVGGFFKEGHTDDALKHAKTLMKEIVAKALGAEANDKVRHIVGVGTAYHEILEVAEKDGADLIVLGAHRPDLKDYLLGPNAARVVRHSNASVYVVR</sequence>
<dbReference type="InterPro" id="IPR006016">
    <property type="entry name" value="UspA"/>
</dbReference>
<dbReference type="OrthoDB" id="9792500at2"/>
<protein>
    <submittedName>
        <fullName evidence="3">Nucleotide-binding universal stress protein, UspA family</fullName>
    </submittedName>
</protein>
<dbReference type="STRING" id="588602.SAMN04487991_2697"/>
<organism evidence="3 4">
    <name type="scientific">Celeribacter neptunius</name>
    <dbReference type="NCBI Taxonomy" id="588602"/>
    <lineage>
        <taxon>Bacteria</taxon>
        <taxon>Pseudomonadati</taxon>
        <taxon>Pseudomonadota</taxon>
        <taxon>Alphaproteobacteria</taxon>
        <taxon>Rhodobacterales</taxon>
        <taxon>Roseobacteraceae</taxon>
        <taxon>Celeribacter</taxon>
    </lineage>
</organism>
<evidence type="ECO:0000259" key="2">
    <source>
        <dbReference type="Pfam" id="PF00582"/>
    </source>
</evidence>
<dbReference type="RefSeq" id="WP_090061223.1">
    <property type="nucleotide sequence ID" value="NZ_FORH01000005.1"/>
</dbReference>
<dbReference type="EMBL" id="FORH01000005">
    <property type="protein sequence ID" value="SFJ69469.1"/>
    <property type="molecule type" value="Genomic_DNA"/>
</dbReference>
<dbReference type="InterPro" id="IPR006015">
    <property type="entry name" value="Universal_stress_UspA"/>
</dbReference>
<dbReference type="PANTHER" id="PTHR46268">
    <property type="entry name" value="STRESS RESPONSE PROTEIN NHAX"/>
    <property type="match status" value="1"/>
</dbReference>
<evidence type="ECO:0000313" key="4">
    <source>
        <dbReference type="Proteomes" id="UP000199630"/>
    </source>
</evidence>
<dbReference type="CDD" id="cd00293">
    <property type="entry name" value="USP-like"/>
    <property type="match status" value="1"/>
</dbReference>